<feature type="domain" description="ABC transporter" evidence="6">
    <location>
        <begin position="21"/>
        <end position="73"/>
    </location>
</feature>
<gene>
    <name evidence="7" type="ORF">ACFQ07_11005</name>
</gene>
<proteinExistence type="predicted"/>
<keyword evidence="8" id="KW-1185">Reference proteome</keyword>
<evidence type="ECO:0000256" key="4">
    <source>
        <dbReference type="ARBA" id="ARBA00022840"/>
    </source>
</evidence>
<dbReference type="PANTHER" id="PTHR42711:SF19">
    <property type="entry name" value="DOXORUBICIN RESISTANCE ATP-BINDING PROTEIN DRRA"/>
    <property type="match status" value="1"/>
</dbReference>
<feature type="non-terminal residue" evidence="7">
    <location>
        <position position="77"/>
    </location>
</feature>
<evidence type="ECO:0000259" key="6">
    <source>
        <dbReference type="Pfam" id="PF00005"/>
    </source>
</evidence>
<dbReference type="GO" id="GO:0005524">
    <property type="term" value="F:ATP binding"/>
    <property type="evidence" value="ECO:0007669"/>
    <property type="project" value="UniProtKB-KW"/>
</dbReference>
<reference evidence="8" key="1">
    <citation type="journal article" date="2019" name="Int. J. Syst. Evol. Microbiol.">
        <title>The Global Catalogue of Microorganisms (GCM) 10K type strain sequencing project: providing services to taxonomists for standard genome sequencing and annotation.</title>
        <authorList>
            <consortium name="The Broad Institute Genomics Platform"/>
            <consortium name="The Broad Institute Genome Sequencing Center for Infectious Disease"/>
            <person name="Wu L."/>
            <person name="Ma J."/>
        </authorList>
    </citation>
    <scope>NUCLEOTIDE SEQUENCE [LARGE SCALE GENOMIC DNA]</scope>
    <source>
        <strain evidence="8">JCM 31696</strain>
    </source>
</reference>
<dbReference type="InterPro" id="IPR003439">
    <property type="entry name" value="ABC_transporter-like_ATP-bd"/>
</dbReference>
<accession>A0ABW3CG90</accession>
<dbReference type="InterPro" id="IPR050763">
    <property type="entry name" value="ABC_transporter_ATP-binding"/>
</dbReference>
<dbReference type="EMBL" id="JBHTIR010001607">
    <property type="protein sequence ID" value="MFD0852757.1"/>
    <property type="molecule type" value="Genomic_DNA"/>
</dbReference>
<comment type="caution">
    <text evidence="7">The sequence shown here is derived from an EMBL/GenBank/DDBJ whole genome shotgun (WGS) entry which is preliminary data.</text>
</comment>
<evidence type="ECO:0000313" key="7">
    <source>
        <dbReference type="EMBL" id="MFD0852757.1"/>
    </source>
</evidence>
<organism evidence="7 8">
    <name type="scientific">Actinomadura adrarensis</name>
    <dbReference type="NCBI Taxonomy" id="1819600"/>
    <lineage>
        <taxon>Bacteria</taxon>
        <taxon>Bacillati</taxon>
        <taxon>Actinomycetota</taxon>
        <taxon>Actinomycetes</taxon>
        <taxon>Streptosporangiales</taxon>
        <taxon>Thermomonosporaceae</taxon>
        <taxon>Actinomadura</taxon>
    </lineage>
</organism>
<keyword evidence="2" id="KW-0813">Transport</keyword>
<evidence type="ECO:0000256" key="5">
    <source>
        <dbReference type="ARBA" id="ARBA00023251"/>
    </source>
</evidence>
<evidence type="ECO:0000256" key="3">
    <source>
        <dbReference type="ARBA" id="ARBA00022741"/>
    </source>
</evidence>
<keyword evidence="4 7" id="KW-0067">ATP-binding</keyword>
<dbReference type="Proteomes" id="UP001597083">
    <property type="component" value="Unassembled WGS sequence"/>
</dbReference>
<sequence>MTDTAIAVSGLRKAFGDKVVLDGIDFEVATGSIFSLLGPNGAGKTTTVNILSTLMSADGGTARVAGHDIASEARKVR</sequence>
<dbReference type="SUPFAM" id="SSF52540">
    <property type="entry name" value="P-loop containing nucleoside triphosphate hydrolases"/>
    <property type="match status" value="1"/>
</dbReference>
<keyword evidence="5" id="KW-0046">Antibiotic resistance</keyword>
<keyword evidence="3" id="KW-0547">Nucleotide-binding</keyword>
<evidence type="ECO:0000256" key="2">
    <source>
        <dbReference type="ARBA" id="ARBA00022448"/>
    </source>
</evidence>
<dbReference type="Pfam" id="PF00005">
    <property type="entry name" value="ABC_tran"/>
    <property type="match status" value="1"/>
</dbReference>
<dbReference type="Gene3D" id="3.40.50.300">
    <property type="entry name" value="P-loop containing nucleotide triphosphate hydrolases"/>
    <property type="match status" value="1"/>
</dbReference>
<evidence type="ECO:0000313" key="8">
    <source>
        <dbReference type="Proteomes" id="UP001597083"/>
    </source>
</evidence>
<name>A0ABW3CG90_9ACTN</name>
<protein>
    <submittedName>
        <fullName evidence="7">ATP-binding cassette domain-containing protein</fullName>
    </submittedName>
</protein>
<evidence type="ECO:0000256" key="1">
    <source>
        <dbReference type="ARBA" id="ARBA00004202"/>
    </source>
</evidence>
<dbReference type="InterPro" id="IPR027417">
    <property type="entry name" value="P-loop_NTPase"/>
</dbReference>
<comment type="subcellular location">
    <subcellularLocation>
        <location evidence="1">Cell membrane</location>
        <topology evidence="1">Peripheral membrane protein</topology>
    </subcellularLocation>
</comment>
<dbReference type="PANTHER" id="PTHR42711">
    <property type="entry name" value="ABC TRANSPORTER ATP-BINDING PROTEIN"/>
    <property type="match status" value="1"/>
</dbReference>